<name>A0A7R9HR52_9NEOP</name>
<evidence type="ECO:0000256" key="1">
    <source>
        <dbReference type="SAM" id="SignalP"/>
    </source>
</evidence>
<reference evidence="2" key="1">
    <citation type="submission" date="2020-11" db="EMBL/GenBank/DDBJ databases">
        <authorList>
            <person name="Tran Van P."/>
        </authorList>
    </citation>
    <scope>NUCLEOTIDE SEQUENCE</scope>
</reference>
<protein>
    <submittedName>
        <fullName evidence="2">Uncharacterized protein</fullName>
    </submittedName>
</protein>
<keyword evidence="1" id="KW-0732">Signal</keyword>
<dbReference type="EMBL" id="OB795032">
    <property type="protein sequence ID" value="CAD7431559.1"/>
    <property type="molecule type" value="Genomic_DNA"/>
</dbReference>
<organism evidence="2">
    <name type="scientific">Timema monikensis</name>
    <dbReference type="NCBI Taxonomy" id="170555"/>
    <lineage>
        <taxon>Eukaryota</taxon>
        <taxon>Metazoa</taxon>
        <taxon>Ecdysozoa</taxon>
        <taxon>Arthropoda</taxon>
        <taxon>Hexapoda</taxon>
        <taxon>Insecta</taxon>
        <taxon>Pterygota</taxon>
        <taxon>Neoptera</taxon>
        <taxon>Polyneoptera</taxon>
        <taxon>Phasmatodea</taxon>
        <taxon>Timematodea</taxon>
        <taxon>Timematoidea</taxon>
        <taxon>Timematidae</taxon>
        <taxon>Timema</taxon>
    </lineage>
</organism>
<gene>
    <name evidence="2" type="ORF">TMSB3V08_LOCUS8288</name>
</gene>
<feature type="chain" id="PRO_5030974391" evidence="1">
    <location>
        <begin position="22"/>
        <end position="151"/>
    </location>
</feature>
<accession>A0A7R9HR52</accession>
<proteinExistence type="predicted"/>
<dbReference type="AlphaFoldDB" id="A0A7R9HR52"/>
<evidence type="ECO:0000313" key="2">
    <source>
        <dbReference type="EMBL" id="CAD7431559.1"/>
    </source>
</evidence>
<sequence length="151" mass="16808">MFVQLNIVLLIPLRLFFDITSLLNKNLFSLASGLVAQDDVSCYKAVSVGEQSLQRIGTDIKQFGSLKLKRADVAKTMSSSTSTVIGVEIFIEVDTTQLFLRKLCTIHSPDDLQDCFAFELATLPMALFDSSGLVRKIKKAAFYYVFDIVPE</sequence>
<feature type="signal peptide" evidence="1">
    <location>
        <begin position="1"/>
        <end position="21"/>
    </location>
</feature>